<dbReference type="Proteomes" id="UP000193560">
    <property type="component" value="Unassembled WGS sequence"/>
</dbReference>
<keyword evidence="8" id="KW-1185">Reference proteome</keyword>
<reference evidence="7 8" key="1">
    <citation type="submission" date="2016-07" db="EMBL/GenBank/DDBJ databases">
        <title>Pervasive Adenine N6-methylation of Active Genes in Fungi.</title>
        <authorList>
            <consortium name="DOE Joint Genome Institute"/>
            <person name="Mondo S.J."/>
            <person name="Dannebaum R.O."/>
            <person name="Kuo R.C."/>
            <person name="Labutti K."/>
            <person name="Haridas S."/>
            <person name="Kuo A."/>
            <person name="Salamov A."/>
            <person name="Ahrendt S.R."/>
            <person name="Lipzen A."/>
            <person name="Sullivan W."/>
            <person name="Andreopoulos W.B."/>
            <person name="Clum A."/>
            <person name="Lindquist E."/>
            <person name="Daum C."/>
            <person name="Ramamoorthy G.K."/>
            <person name="Gryganskyi A."/>
            <person name="Culley D."/>
            <person name="Magnuson J.K."/>
            <person name="James T.Y."/>
            <person name="O'Malley M.A."/>
            <person name="Stajich J.E."/>
            <person name="Spatafora J.W."/>
            <person name="Visel A."/>
            <person name="Grigoriev I.V."/>
        </authorList>
    </citation>
    <scope>NUCLEOTIDE SEQUENCE [LARGE SCALE GENOMIC DNA]</scope>
    <source>
        <strain evidence="7 8">NRRL 1336</strain>
    </source>
</reference>
<accession>A0A1X2I621</accession>
<dbReference type="AlphaFoldDB" id="A0A1X2I621"/>
<dbReference type="Pfam" id="PF01184">
    <property type="entry name" value="Gpr1_Fun34_YaaH"/>
    <property type="match status" value="1"/>
</dbReference>
<evidence type="ECO:0000256" key="1">
    <source>
        <dbReference type="ARBA" id="ARBA00004141"/>
    </source>
</evidence>
<keyword evidence="4 6" id="KW-1133">Transmembrane helix</keyword>
<gene>
    <name evidence="7" type="ORF">BCR42DRAFT_422868</name>
</gene>
<feature type="transmembrane region" description="Helical" evidence="6">
    <location>
        <begin position="205"/>
        <end position="224"/>
    </location>
</feature>
<keyword evidence="3 6" id="KW-0812">Transmembrane</keyword>
<feature type="transmembrane region" description="Helical" evidence="6">
    <location>
        <begin position="83"/>
        <end position="102"/>
    </location>
</feature>
<dbReference type="OrthoDB" id="3648309at2759"/>
<feature type="transmembrane region" description="Helical" evidence="6">
    <location>
        <begin position="236"/>
        <end position="257"/>
    </location>
</feature>
<evidence type="ECO:0000256" key="3">
    <source>
        <dbReference type="ARBA" id="ARBA00022692"/>
    </source>
</evidence>
<dbReference type="GO" id="GO:0015123">
    <property type="term" value="F:acetate transmembrane transporter activity"/>
    <property type="evidence" value="ECO:0007669"/>
    <property type="project" value="TreeGrafter"/>
</dbReference>
<comment type="similarity">
    <text evidence="2">Belongs to the acetate uptake transporter (AceTr) (TC 2.A.96) family.</text>
</comment>
<evidence type="ECO:0000313" key="7">
    <source>
        <dbReference type="EMBL" id="ORZ10161.1"/>
    </source>
</evidence>
<feature type="transmembrane region" description="Helical" evidence="6">
    <location>
        <begin position="178"/>
        <end position="198"/>
    </location>
</feature>
<comment type="subcellular location">
    <subcellularLocation>
        <location evidence="1">Membrane</location>
        <topology evidence="1">Multi-pass membrane protein</topology>
    </subcellularLocation>
</comment>
<comment type="caution">
    <text evidence="7">The sequence shown here is derived from an EMBL/GenBank/DDBJ whole genome shotgun (WGS) entry which is preliminary data.</text>
</comment>
<organism evidence="7 8">
    <name type="scientific">Absidia repens</name>
    <dbReference type="NCBI Taxonomy" id="90262"/>
    <lineage>
        <taxon>Eukaryota</taxon>
        <taxon>Fungi</taxon>
        <taxon>Fungi incertae sedis</taxon>
        <taxon>Mucoromycota</taxon>
        <taxon>Mucoromycotina</taxon>
        <taxon>Mucoromycetes</taxon>
        <taxon>Mucorales</taxon>
        <taxon>Cunninghamellaceae</taxon>
        <taxon>Absidia</taxon>
    </lineage>
</organism>
<keyword evidence="5 6" id="KW-0472">Membrane</keyword>
<dbReference type="InterPro" id="IPR000791">
    <property type="entry name" value="Gpr1/Fun34/SatP-like"/>
</dbReference>
<evidence type="ECO:0000313" key="8">
    <source>
        <dbReference type="Proteomes" id="UP000193560"/>
    </source>
</evidence>
<dbReference type="EMBL" id="MCGE01000025">
    <property type="protein sequence ID" value="ORZ10161.1"/>
    <property type="molecule type" value="Genomic_DNA"/>
</dbReference>
<dbReference type="PANTHER" id="PTHR31123">
    <property type="entry name" value="ACCUMULATION OF DYADS PROTEIN 2-RELATED"/>
    <property type="match status" value="1"/>
</dbReference>
<name>A0A1X2I621_9FUNG</name>
<feature type="transmembrane region" description="Helical" evidence="6">
    <location>
        <begin position="123"/>
        <end position="147"/>
    </location>
</feature>
<dbReference type="GO" id="GO:0005886">
    <property type="term" value="C:plasma membrane"/>
    <property type="evidence" value="ECO:0007669"/>
    <property type="project" value="TreeGrafter"/>
</dbReference>
<proteinExistence type="inferred from homology"/>
<evidence type="ECO:0000256" key="4">
    <source>
        <dbReference type="ARBA" id="ARBA00022989"/>
    </source>
</evidence>
<dbReference type="InterPro" id="IPR051633">
    <property type="entry name" value="AceTr"/>
</dbReference>
<dbReference type="NCBIfam" id="NF038013">
    <property type="entry name" value="AceTr_1"/>
    <property type="match status" value="1"/>
</dbReference>
<dbReference type="PANTHER" id="PTHR31123:SF1">
    <property type="entry name" value="ACCUMULATION OF DYADS PROTEIN 2-RELATED"/>
    <property type="match status" value="1"/>
</dbReference>
<evidence type="ECO:0000256" key="6">
    <source>
        <dbReference type="SAM" id="Phobius"/>
    </source>
</evidence>
<sequence>MVEHDEPTSTTPPADDVMIERGQYEDRFRHRLSLPEASRFDEKRLRDMGNMYAAYNMMVRTASPVVNGQNSERPLHMGNPGVLGLWSFAVVTILLGVFRLFLPWKPANIILPTALMFGGLSQLIAGFADLFVGGTFSGAILISYGAFWSGNGIMFFPDTVIGATAEYANAEDLAQARAIYDIIWALYTLMLACLSLKIRSGTFNLTFNLFFVFLALLLNGCHFLTNPGLGENLIRASGVCCILAAVGAFYSGIAAVLEEQGIHCGVGHYPWTKNM</sequence>
<evidence type="ECO:0000256" key="5">
    <source>
        <dbReference type="ARBA" id="ARBA00023136"/>
    </source>
</evidence>
<evidence type="ECO:0000256" key="2">
    <source>
        <dbReference type="ARBA" id="ARBA00005587"/>
    </source>
</evidence>
<protein>
    <submittedName>
        <fullName evidence="7">GPR1/FUN34/yaaH family-domain-containing protein</fullName>
    </submittedName>
</protein>